<dbReference type="GO" id="GO:0016192">
    <property type="term" value="P:vesicle-mediated transport"/>
    <property type="evidence" value="ECO:0007669"/>
    <property type="project" value="InterPro"/>
</dbReference>
<dbReference type="GO" id="GO:0015031">
    <property type="term" value="P:protein transport"/>
    <property type="evidence" value="ECO:0007669"/>
    <property type="project" value="UniProtKB-KW"/>
</dbReference>
<dbReference type="AlphaFoldDB" id="A0A482X3G6"/>
<gene>
    <name evidence="10" type="ORF">LSTR_LSTR000449</name>
</gene>
<evidence type="ECO:0000256" key="2">
    <source>
        <dbReference type="ARBA" id="ARBA00004141"/>
    </source>
</evidence>
<feature type="transmembrane region" description="Helical" evidence="9">
    <location>
        <begin position="69"/>
        <end position="92"/>
    </location>
</feature>
<dbReference type="InParanoid" id="A0A482X3G6"/>
<evidence type="ECO:0000313" key="10">
    <source>
        <dbReference type="EMBL" id="RZF39801.1"/>
    </source>
</evidence>
<dbReference type="OrthoDB" id="660759at2759"/>
<dbReference type="PANTHER" id="PTHR23137:SF36">
    <property type="entry name" value="VESICLE TRANSPORT PROTEIN SFT2C"/>
    <property type="match status" value="1"/>
</dbReference>
<keyword evidence="7 9" id="KW-0472">Membrane</keyword>
<comment type="function">
    <text evidence="1 9">May be involved in fusion of retrograde transport vesicles derived from an endocytic compartment with the Golgi complex.</text>
</comment>
<dbReference type="FunCoup" id="A0A482X3G6">
    <property type="interactions" value="774"/>
</dbReference>
<dbReference type="InterPro" id="IPR007305">
    <property type="entry name" value="Vesicle_transpt_Got1/SFT2"/>
</dbReference>
<evidence type="ECO:0000256" key="8">
    <source>
        <dbReference type="ARBA" id="ARBA00025800"/>
    </source>
</evidence>
<evidence type="ECO:0000313" key="11">
    <source>
        <dbReference type="Proteomes" id="UP000291343"/>
    </source>
</evidence>
<reference evidence="10 11" key="1">
    <citation type="journal article" date="2017" name="Gigascience">
        <title>Genome sequence of the small brown planthopper, Laodelphax striatellus.</title>
        <authorList>
            <person name="Zhu J."/>
            <person name="Jiang F."/>
            <person name="Wang X."/>
            <person name="Yang P."/>
            <person name="Bao Y."/>
            <person name="Zhao W."/>
            <person name="Wang W."/>
            <person name="Lu H."/>
            <person name="Wang Q."/>
            <person name="Cui N."/>
            <person name="Li J."/>
            <person name="Chen X."/>
            <person name="Luo L."/>
            <person name="Yu J."/>
            <person name="Kang L."/>
            <person name="Cui F."/>
        </authorList>
    </citation>
    <scope>NUCLEOTIDE SEQUENCE [LARGE SCALE GENOMIC DNA]</scope>
    <source>
        <strain evidence="10">Lst14</strain>
    </source>
</reference>
<feature type="transmembrane region" description="Helical" evidence="9">
    <location>
        <begin position="98"/>
        <end position="119"/>
    </location>
</feature>
<organism evidence="10 11">
    <name type="scientific">Laodelphax striatellus</name>
    <name type="common">Small brown planthopper</name>
    <name type="synonym">Delphax striatella</name>
    <dbReference type="NCBI Taxonomy" id="195883"/>
    <lineage>
        <taxon>Eukaryota</taxon>
        <taxon>Metazoa</taxon>
        <taxon>Ecdysozoa</taxon>
        <taxon>Arthropoda</taxon>
        <taxon>Hexapoda</taxon>
        <taxon>Insecta</taxon>
        <taxon>Pterygota</taxon>
        <taxon>Neoptera</taxon>
        <taxon>Paraneoptera</taxon>
        <taxon>Hemiptera</taxon>
        <taxon>Auchenorrhyncha</taxon>
        <taxon>Fulgoroidea</taxon>
        <taxon>Delphacidae</taxon>
        <taxon>Criomorphinae</taxon>
        <taxon>Laodelphax</taxon>
    </lineage>
</organism>
<feature type="transmembrane region" description="Helical" evidence="9">
    <location>
        <begin position="155"/>
        <end position="176"/>
    </location>
</feature>
<protein>
    <recommendedName>
        <fullName evidence="9">Vesicle transport protein</fullName>
    </recommendedName>
</protein>
<comment type="subcellular location">
    <subcellularLocation>
        <location evidence="2 9">Membrane</location>
        <topology evidence="2 9">Multi-pass membrane protein</topology>
    </subcellularLocation>
</comment>
<evidence type="ECO:0000256" key="4">
    <source>
        <dbReference type="ARBA" id="ARBA00022692"/>
    </source>
</evidence>
<dbReference type="GO" id="GO:0005737">
    <property type="term" value="C:cytoplasm"/>
    <property type="evidence" value="ECO:0007669"/>
    <property type="project" value="UniProtKB-ARBA"/>
</dbReference>
<evidence type="ECO:0000256" key="7">
    <source>
        <dbReference type="ARBA" id="ARBA00023136"/>
    </source>
</evidence>
<dbReference type="GO" id="GO:0012505">
    <property type="term" value="C:endomembrane system"/>
    <property type="evidence" value="ECO:0007669"/>
    <property type="project" value="UniProtKB-ARBA"/>
</dbReference>
<dbReference type="STRING" id="195883.A0A482X3G6"/>
<evidence type="ECO:0000256" key="3">
    <source>
        <dbReference type="ARBA" id="ARBA00022448"/>
    </source>
</evidence>
<dbReference type="GO" id="GO:0016020">
    <property type="term" value="C:membrane"/>
    <property type="evidence" value="ECO:0007669"/>
    <property type="project" value="UniProtKB-SubCell"/>
</dbReference>
<keyword evidence="11" id="KW-1185">Reference proteome</keyword>
<proteinExistence type="inferred from homology"/>
<comment type="caution">
    <text evidence="10">The sequence shown here is derived from an EMBL/GenBank/DDBJ whole genome shotgun (WGS) entry which is preliminary data.</text>
</comment>
<keyword evidence="5 9" id="KW-0653">Protein transport</keyword>
<keyword evidence="4 9" id="KW-0812">Transmembrane</keyword>
<keyword evidence="3 9" id="KW-0813">Transport</keyword>
<comment type="similarity">
    <text evidence="8 9">Belongs to the SFT2 family.</text>
</comment>
<evidence type="ECO:0000256" key="1">
    <source>
        <dbReference type="ARBA" id="ARBA00003566"/>
    </source>
</evidence>
<evidence type="ECO:0000256" key="9">
    <source>
        <dbReference type="RuleBase" id="RU363111"/>
    </source>
</evidence>
<evidence type="ECO:0000256" key="5">
    <source>
        <dbReference type="ARBA" id="ARBA00022927"/>
    </source>
</evidence>
<sequence>MAGIKLELDEYLARSDSKPLLKSTFSAPKLSSWFKSSTVTEEESNDWWFTGQKSECCPSMTKFQRITGFCICVVMSGVCFTFSAMYIPVLLFKARKFALLYTLGSLFFIGSFSFLWGPLEHLKHLLSRERILFTISYLGSLFATLYFALGPKSTPLTLLFAVAQVISLLWFLMNYVPGGQTGLKLFSKLFSRTVSSSVSSTLPI</sequence>
<dbReference type="Pfam" id="PF04178">
    <property type="entry name" value="Got1"/>
    <property type="match status" value="1"/>
</dbReference>
<name>A0A482X3G6_LAOST</name>
<keyword evidence="6 9" id="KW-1133">Transmembrane helix</keyword>
<dbReference type="EMBL" id="QKKF02019547">
    <property type="protein sequence ID" value="RZF39801.1"/>
    <property type="molecule type" value="Genomic_DNA"/>
</dbReference>
<dbReference type="Proteomes" id="UP000291343">
    <property type="component" value="Unassembled WGS sequence"/>
</dbReference>
<dbReference type="InterPro" id="IPR011691">
    <property type="entry name" value="Vesicle_transpt_SFT2"/>
</dbReference>
<dbReference type="PANTHER" id="PTHR23137">
    <property type="entry name" value="VESICLE TRANSPORT PROTEIN-RELATED"/>
    <property type="match status" value="1"/>
</dbReference>
<feature type="transmembrane region" description="Helical" evidence="9">
    <location>
        <begin position="131"/>
        <end position="149"/>
    </location>
</feature>
<evidence type="ECO:0000256" key="6">
    <source>
        <dbReference type="ARBA" id="ARBA00022989"/>
    </source>
</evidence>
<accession>A0A482X3G6</accession>